<dbReference type="Pfam" id="PF00005">
    <property type="entry name" value="ABC_tran"/>
    <property type="match status" value="1"/>
</dbReference>
<reference evidence="4" key="1">
    <citation type="journal article" date="2019" name="Int. J. Syst. Evol. Microbiol.">
        <title>The Global Catalogue of Microorganisms (GCM) 10K type strain sequencing project: providing services to taxonomists for standard genome sequencing and annotation.</title>
        <authorList>
            <consortium name="The Broad Institute Genomics Platform"/>
            <consortium name="The Broad Institute Genome Sequencing Center for Infectious Disease"/>
            <person name="Wu L."/>
            <person name="Ma J."/>
        </authorList>
    </citation>
    <scope>NUCLEOTIDE SEQUENCE [LARGE SCALE GENOMIC DNA]</scope>
    <source>
        <strain evidence="4">KCTC 42087</strain>
    </source>
</reference>
<comment type="caution">
    <text evidence="3">The sequence shown here is derived from an EMBL/GenBank/DDBJ whole genome shotgun (WGS) entry which is preliminary data.</text>
</comment>
<dbReference type="InterPro" id="IPR027417">
    <property type="entry name" value="P-loop_NTPase"/>
</dbReference>
<keyword evidence="3" id="KW-0067">ATP-binding</keyword>
<sequence length="138" mass="15177">MRLDIADLTAEIGSKRVVAEPHRFIGPIGPNGSGKSTLLRTVYRALRPTGGIVSLDGRNLWRMPARQAIRQRAVVPQHDDRRHSIRCGNGRFPTRSTNSLGLSKEEGARPLPQLGRESVQPTTPDGRVSILMPADRPN</sequence>
<evidence type="ECO:0000259" key="2">
    <source>
        <dbReference type="Pfam" id="PF00005"/>
    </source>
</evidence>
<accession>A0ABW0ZUD9</accession>
<dbReference type="EMBL" id="JBHSON010000007">
    <property type="protein sequence ID" value="MFC5745349.1"/>
    <property type="molecule type" value="Genomic_DNA"/>
</dbReference>
<dbReference type="PANTHER" id="PTHR42794:SF2">
    <property type="entry name" value="ABC TRANSPORTER ATP-BINDING PROTEIN"/>
    <property type="match status" value="1"/>
</dbReference>
<keyword evidence="4" id="KW-1185">Reference proteome</keyword>
<dbReference type="PANTHER" id="PTHR42794">
    <property type="entry name" value="HEMIN IMPORT ATP-BINDING PROTEIN HMUV"/>
    <property type="match status" value="1"/>
</dbReference>
<dbReference type="RefSeq" id="WP_378280972.1">
    <property type="nucleotide sequence ID" value="NZ_JBHSON010000007.1"/>
</dbReference>
<name>A0ABW0ZUD9_9ACTN</name>
<dbReference type="Gene3D" id="3.40.50.300">
    <property type="entry name" value="P-loop containing nucleotide triphosphate hydrolases"/>
    <property type="match status" value="1"/>
</dbReference>
<protein>
    <submittedName>
        <fullName evidence="3">ATP-binding cassette domain-containing protein</fullName>
    </submittedName>
</protein>
<dbReference type="GO" id="GO:0005524">
    <property type="term" value="F:ATP binding"/>
    <property type="evidence" value="ECO:0007669"/>
    <property type="project" value="UniProtKB-KW"/>
</dbReference>
<proteinExistence type="predicted"/>
<dbReference type="SUPFAM" id="SSF52540">
    <property type="entry name" value="P-loop containing nucleoside triphosphate hydrolases"/>
    <property type="match status" value="1"/>
</dbReference>
<feature type="domain" description="ABC transporter" evidence="2">
    <location>
        <begin position="24"/>
        <end position="82"/>
    </location>
</feature>
<evidence type="ECO:0000256" key="1">
    <source>
        <dbReference type="SAM" id="MobiDB-lite"/>
    </source>
</evidence>
<gene>
    <name evidence="3" type="ORF">ACFPZN_07015</name>
</gene>
<organism evidence="3 4">
    <name type="scientific">Actinomadura rugatobispora</name>
    <dbReference type="NCBI Taxonomy" id="1994"/>
    <lineage>
        <taxon>Bacteria</taxon>
        <taxon>Bacillati</taxon>
        <taxon>Actinomycetota</taxon>
        <taxon>Actinomycetes</taxon>
        <taxon>Streptosporangiales</taxon>
        <taxon>Thermomonosporaceae</taxon>
        <taxon>Actinomadura</taxon>
    </lineage>
</organism>
<dbReference type="Proteomes" id="UP001596074">
    <property type="component" value="Unassembled WGS sequence"/>
</dbReference>
<keyword evidence="3" id="KW-0547">Nucleotide-binding</keyword>
<evidence type="ECO:0000313" key="4">
    <source>
        <dbReference type="Proteomes" id="UP001596074"/>
    </source>
</evidence>
<dbReference type="InterPro" id="IPR003439">
    <property type="entry name" value="ABC_transporter-like_ATP-bd"/>
</dbReference>
<feature type="region of interest" description="Disordered" evidence="1">
    <location>
        <begin position="72"/>
        <end position="138"/>
    </location>
</feature>
<evidence type="ECO:0000313" key="3">
    <source>
        <dbReference type="EMBL" id="MFC5745349.1"/>
    </source>
</evidence>